<dbReference type="CDD" id="cd02247">
    <property type="entry name" value="cupin_pirin_C"/>
    <property type="match status" value="1"/>
</dbReference>
<dbReference type="CDD" id="cd02909">
    <property type="entry name" value="cupin_pirin_N"/>
    <property type="match status" value="1"/>
</dbReference>
<feature type="domain" description="Pirin C-terminal" evidence="3">
    <location>
        <begin position="182"/>
        <end position="283"/>
    </location>
</feature>
<dbReference type="PANTHER" id="PTHR13903:SF8">
    <property type="entry name" value="PIRIN"/>
    <property type="match status" value="1"/>
</dbReference>
<dbReference type="EMBL" id="UINC01003963">
    <property type="protein sequence ID" value="SVA10692.1"/>
    <property type="molecule type" value="Genomic_DNA"/>
</dbReference>
<dbReference type="InterPro" id="IPR011051">
    <property type="entry name" value="RmlC_Cupin_sf"/>
</dbReference>
<gene>
    <name evidence="4" type="ORF">METZ01_LOCUS63546</name>
</gene>
<evidence type="ECO:0000313" key="4">
    <source>
        <dbReference type="EMBL" id="SVA10692.1"/>
    </source>
</evidence>
<protein>
    <recommendedName>
        <fullName evidence="5">Pirin N-terminal domain-containing protein</fullName>
    </recommendedName>
</protein>
<evidence type="ECO:0000259" key="2">
    <source>
        <dbReference type="Pfam" id="PF02678"/>
    </source>
</evidence>
<dbReference type="AlphaFoldDB" id="A0A381T3A8"/>
<accession>A0A381T3A8</accession>
<dbReference type="PIRSF" id="PIRSF006232">
    <property type="entry name" value="Pirin"/>
    <property type="match status" value="1"/>
</dbReference>
<dbReference type="InterPro" id="IPR012093">
    <property type="entry name" value="Pirin"/>
</dbReference>
<dbReference type="InterPro" id="IPR008778">
    <property type="entry name" value="Pirin_C_dom"/>
</dbReference>
<dbReference type="SUPFAM" id="SSF51182">
    <property type="entry name" value="RmlC-like cupins"/>
    <property type="match status" value="1"/>
</dbReference>
<sequence length="283" mass="30563">MTSDNVNGRQIVKVVNGHATSDGAGVHLTRLLGTSELSYLDPFLLLDEIRSDDPNDYIAGFPDHPHRGFETVTYMLAGRMRHADNKGNSGLLGPGSVQWMTAGRGIVHSELPEQENGLMWGFQLWVNLPASKKLTEPRYQDIPAQEIPEVVPESGVRARVVAGEFSGATGPVQGISTDPIFLDLTLEAAKSVLIPLPTKYNAFIYVYEGSIQLGLKSPGAKRNQLAVLGSGSHIDLSGGSTGARIILVAGRPCNEPVARYGPFVMNTEEEIRQAFADYQAGCF</sequence>
<reference evidence="4" key="1">
    <citation type="submission" date="2018-05" db="EMBL/GenBank/DDBJ databases">
        <authorList>
            <person name="Lanie J.A."/>
            <person name="Ng W.-L."/>
            <person name="Kazmierczak K.M."/>
            <person name="Andrzejewski T.M."/>
            <person name="Davidsen T.M."/>
            <person name="Wayne K.J."/>
            <person name="Tettelin H."/>
            <person name="Glass J.I."/>
            <person name="Rusch D."/>
            <person name="Podicherti R."/>
            <person name="Tsui H.-C.T."/>
            <person name="Winkler M.E."/>
        </authorList>
    </citation>
    <scope>NUCLEOTIDE SEQUENCE</scope>
</reference>
<evidence type="ECO:0000256" key="1">
    <source>
        <dbReference type="ARBA" id="ARBA00008416"/>
    </source>
</evidence>
<evidence type="ECO:0000259" key="3">
    <source>
        <dbReference type="Pfam" id="PF05726"/>
    </source>
</evidence>
<dbReference type="Pfam" id="PF05726">
    <property type="entry name" value="Pirin_C"/>
    <property type="match status" value="1"/>
</dbReference>
<proteinExistence type="inferred from homology"/>
<evidence type="ECO:0008006" key="5">
    <source>
        <dbReference type="Google" id="ProtNLM"/>
    </source>
</evidence>
<name>A0A381T3A8_9ZZZZ</name>
<dbReference type="InterPro" id="IPR014710">
    <property type="entry name" value="RmlC-like_jellyroll"/>
</dbReference>
<dbReference type="Pfam" id="PF02678">
    <property type="entry name" value="Pirin"/>
    <property type="match status" value="1"/>
</dbReference>
<feature type="domain" description="Pirin N-terminal" evidence="2">
    <location>
        <begin position="27"/>
        <end position="126"/>
    </location>
</feature>
<dbReference type="InterPro" id="IPR003829">
    <property type="entry name" value="Pirin_N_dom"/>
</dbReference>
<dbReference type="Gene3D" id="2.60.120.10">
    <property type="entry name" value="Jelly Rolls"/>
    <property type="match status" value="2"/>
</dbReference>
<dbReference type="PANTHER" id="PTHR13903">
    <property type="entry name" value="PIRIN-RELATED"/>
    <property type="match status" value="1"/>
</dbReference>
<organism evidence="4">
    <name type="scientific">marine metagenome</name>
    <dbReference type="NCBI Taxonomy" id="408172"/>
    <lineage>
        <taxon>unclassified sequences</taxon>
        <taxon>metagenomes</taxon>
        <taxon>ecological metagenomes</taxon>
    </lineage>
</organism>
<comment type="similarity">
    <text evidence="1">Belongs to the pirin family.</text>
</comment>